<dbReference type="PANTHER" id="PTHR37326:SF1">
    <property type="entry name" value="BLL3975 PROTEIN"/>
    <property type="match status" value="1"/>
</dbReference>
<evidence type="ECO:0000256" key="3">
    <source>
        <dbReference type="ARBA" id="ARBA00022801"/>
    </source>
</evidence>
<reference evidence="7 8" key="1">
    <citation type="journal article" date="2019" name="Int. J. Syst. Evol. Microbiol.">
        <title>The Global Catalogue of Microorganisms (GCM) 10K type strain sequencing project: providing services to taxonomists for standard genome sequencing and annotation.</title>
        <authorList>
            <consortium name="The Broad Institute Genomics Platform"/>
            <consortium name="The Broad Institute Genome Sequencing Center for Infectious Disease"/>
            <person name="Wu L."/>
            <person name="Ma J."/>
        </authorList>
    </citation>
    <scope>NUCLEOTIDE SEQUENCE [LARGE SCALE GENOMIC DNA]</scope>
    <source>
        <strain evidence="7 8">DSM 26526</strain>
    </source>
</reference>
<keyword evidence="4" id="KW-0862">Zinc</keyword>
<organism evidence="7 8">
    <name type="scientific">Haloferax chudinovii</name>
    <dbReference type="NCBI Taxonomy" id="1109010"/>
    <lineage>
        <taxon>Archaea</taxon>
        <taxon>Methanobacteriati</taxon>
        <taxon>Methanobacteriota</taxon>
        <taxon>Stenosarchaea group</taxon>
        <taxon>Halobacteria</taxon>
        <taxon>Halobacteriales</taxon>
        <taxon>Haloferacaceae</taxon>
        <taxon>Haloferax</taxon>
    </lineage>
</organism>
<dbReference type="PIRSF" id="PIRSF039012">
    <property type="entry name" value="ASP"/>
    <property type="match status" value="1"/>
</dbReference>
<name>A0ABD5XHC1_9EURY</name>
<sequence>MITDAQPVEVGGRLVEPGERRQFRYELSETYNGDAVEVPVSVITGEHDGPTVLVTAAVHGDEMNGVKILQQAASRYDPADLHGTLVCLHVLNVPGFLAQQRYLPFYDEDLNRAFPGNPSGKTSSRFADELFTTFIRECDLGIDFHTSTRHRTTMPHVRADVSDPAVERLARAFGMSVILAGAGSEGTLRTAASAAGIPTITVETGRAHRFQTDLVERALRGIDSVLGEYGVLPGEPVVWPGWTRVVAEPTEKTWIRADRGGLIDVEWGPSPLVEEGDLLFTLSDHFEEEVTEVRAPFTGIVVGVLECPLAYPGHPLCHFVRVDEETADIIRGDIERGVFDVYREGGFQWPEPRWYAKHERESDSERGGRNDERK</sequence>
<keyword evidence="8" id="KW-1185">Reference proteome</keyword>
<dbReference type="Gene3D" id="3.40.630.10">
    <property type="entry name" value="Zn peptidases"/>
    <property type="match status" value="1"/>
</dbReference>
<comment type="cofactor">
    <cofactor evidence="1">
        <name>Zn(2+)</name>
        <dbReference type="ChEBI" id="CHEBI:29105"/>
    </cofactor>
</comment>
<dbReference type="GO" id="GO:0046872">
    <property type="term" value="F:metal ion binding"/>
    <property type="evidence" value="ECO:0007669"/>
    <property type="project" value="UniProtKB-KW"/>
</dbReference>
<accession>A0ABD5XHC1</accession>
<evidence type="ECO:0000313" key="8">
    <source>
        <dbReference type="Proteomes" id="UP001596460"/>
    </source>
</evidence>
<dbReference type="RefSeq" id="WP_390246040.1">
    <property type="nucleotide sequence ID" value="NZ_JBHTAB010000008.1"/>
</dbReference>
<evidence type="ECO:0000259" key="6">
    <source>
        <dbReference type="Pfam" id="PF24827"/>
    </source>
</evidence>
<evidence type="ECO:0000256" key="5">
    <source>
        <dbReference type="SAM" id="MobiDB-lite"/>
    </source>
</evidence>
<proteinExistence type="predicted"/>
<protein>
    <submittedName>
        <fullName evidence="7">Succinylglutamate desuccinylase/aspartoacylase family protein</fullName>
    </submittedName>
</protein>
<dbReference type="SUPFAM" id="SSF53187">
    <property type="entry name" value="Zn-dependent exopeptidases"/>
    <property type="match status" value="1"/>
</dbReference>
<dbReference type="InterPro" id="IPR053138">
    <property type="entry name" value="N-alpha-Ac-DABA_deacetylase"/>
</dbReference>
<evidence type="ECO:0000256" key="2">
    <source>
        <dbReference type="ARBA" id="ARBA00022723"/>
    </source>
</evidence>
<feature type="region of interest" description="Disordered" evidence="5">
    <location>
        <begin position="354"/>
        <end position="374"/>
    </location>
</feature>
<dbReference type="AlphaFoldDB" id="A0ABD5XHC1"/>
<evidence type="ECO:0000256" key="1">
    <source>
        <dbReference type="ARBA" id="ARBA00001947"/>
    </source>
</evidence>
<comment type="caution">
    <text evidence="7">The sequence shown here is derived from an EMBL/GenBank/DDBJ whole genome shotgun (WGS) entry which is preliminary data.</text>
</comment>
<keyword evidence="2" id="KW-0479">Metal-binding</keyword>
<dbReference type="EMBL" id="JBHTAB010000008">
    <property type="protein sequence ID" value="MFC7130628.1"/>
    <property type="molecule type" value="Genomic_DNA"/>
</dbReference>
<dbReference type="InterPro" id="IPR055438">
    <property type="entry name" value="AstE_AspA_cat"/>
</dbReference>
<gene>
    <name evidence="7" type="ORF">ACFQI8_14675</name>
</gene>
<dbReference type="Pfam" id="PF24827">
    <property type="entry name" value="AstE_AspA_cat"/>
    <property type="match status" value="1"/>
</dbReference>
<feature type="domain" description="Succinylglutamate desuccinylase/Aspartoacylase catalytic" evidence="6">
    <location>
        <begin position="48"/>
        <end position="226"/>
    </location>
</feature>
<dbReference type="Proteomes" id="UP001596460">
    <property type="component" value="Unassembled WGS sequence"/>
</dbReference>
<evidence type="ECO:0000313" key="7">
    <source>
        <dbReference type="EMBL" id="MFC7130628.1"/>
    </source>
</evidence>
<dbReference type="GO" id="GO:0016787">
    <property type="term" value="F:hydrolase activity"/>
    <property type="evidence" value="ECO:0007669"/>
    <property type="project" value="UniProtKB-KW"/>
</dbReference>
<dbReference type="CDD" id="cd06251">
    <property type="entry name" value="M14_ASTE_ASPA-like"/>
    <property type="match status" value="1"/>
</dbReference>
<evidence type="ECO:0000256" key="4">
    <source>
        <dbReference type="ARBA" id="ARBA00022833"/>
    </source>
</evidence>
<dbReference type="InterPro" id="IPR043795">
    <property type="entry name" value="N-alpha-Ac-DABA-like"/>
</dbReference>
<keyword evidence="3" id="KW-0378">Hydrolase</keyword>
<dbReference type="PANTHER" id="PTHR37326">
    <property type="entry name" value="BLL3975 PROTEIN"/>
    <property type="match status" value="1"/>
</dbReference>